<accession>A0A9W6GPI0</accession>
<evidence type="ECO:0000256" key="3">
    <source>
        <dbReference type="SAM" id="Coils"/>
    </source>
</evidence>
<feature type="coiled-coil region" evidence="3">
    <location>
        <begin position="182"/>
        <end position="209"/>
    </location>
</feature>
<evidence type="ECO:0000313" key="5">
    <source>
        <dbReference type="EMBL" id="GLI58327.1"/>
    </source>
</evidence>
<name>A0A9W6GPI0_9FUSO</name>
<dbReference type="InterPro" id="IPR009057">
    <property type="entry name" value="Homeodomain-like_sf"/>
</dbReference>
<evidence type="ECO:0000313" key="6">
    <source>
        <dbReference type="Proteomes" id="UP001144471"/>
    </source>
</evidence>
<dbReference type="PRINTS" id="PR00455">
    <property type="entry name" value="HTHTETR"/>
</dbReference>
<dbReference type="SUPFAM" id="SSF46689">
    <property type="entry name" value="Homeodomain-like"/>
    <property type="match status" value="1"/>
</dbReference>
<evidence type="ECO:0000256" key="1">
    <source>
        <dbReference type="ARBA" id="ARBA00023125"/>
    </source>
</evidence>
<dbReference type="PROSITE" id="PS50977">
    <property type="entry name" value="HTH_TETR_2"/>
    <property type="match status" value="1"/>
</dbReference>
<keyword evidence="3" id="KW-0175">Coiled coil</keyword>
<proteinExistence type="predicted"/>
<dbReference type="GO" id="GO:0003677">
    <property type="term" value="F:DNA binding"/>
    <property type="evidence" value="ECO:0007669"/>
    <property type="project" value="UniProtKB-UniRule"/>
</dbReference>
<gene>
    <name evidence="5" type="ORF">PM10SUCC1_38410</name>
</gene>
<comment type="caution">
    <text evidence="5">The sequence shown here is derived from an EMBL/GenBank/DDBJ whole genome shotgun (WGS) entry which is preliminary data.</text>
</comment>
<keyword evidence="1 2" id="KW-0238">DNA-binding</keyword>
<dbReference type="InterPro" id="IPR001647">
    <property type="entry name" value="HTH_TetR"/>
</dbReference>
<protein>
    <recommendedName>
        <fullName evidence="4">HTH tetR-type domain-containing protein</fullName>
    </recommendedName>
</protein>
<evidence type="ECO:0000256" key="2">
    <source>
        <dbReference type="PROSITE-ProRule" id="PRU00335"/>
    </source>
</evidence>
<feature type="domain" description="HTH tetR-type" evidence="4">
    <location>
        <begin position="8"/>
        <end position="68"/>
    </location>
</feature>
<organism evidence="5 6">
    <name type="scientific">Propionigenium maris DSM 9537</name>
    <dbReference type="NCBI Taxonomy" id="1123000"/>
    <lineage>
        <taxon>Bacteria</taxon>
        <taxon>Fusobacteriati</taxon>
        <taxon>Fusobacteriota</taxon>
        <taxon>Fusobacteriia</taxon>
        <taxon>Fusobacteriales</taxon>
        <taxon>Fusobacteriaceae</taxon>
        <taxon>Propionigenium</taxon>
    </lineage>
</organism>
<dbReference type="AlphaFoldDB" id="A0A9W6GPI0"/>
<evidence type="ECO:0000259" key="4">
    <source>
        <dbReference type="PROSITE" id="PS50977"/>
    </source>
</evidence>
<dbReference type="EMBL" id="BSDY01000047">
    <property type="protein sequence ID" value="GLI58327.1"/>
    <property type="molecule type" value="Genomic_DNA"/>
</dbReference>
<dbReference type="Proteomes" id="UP001144471">
    <property type="component" value="Unassembled WGS sequence"/>
</dbReference>
<feature type="DNA-binding region" description="H-T-H motif" evidence="2">
    <location>
        <begin position="31"/>
        <end position="50"/>
    </location>
</feature>
<keyword evidence="6" id="KW-1185">Reference proteome</keyword>
<reference evidence="5" key="1">
    <citation type="submission" date="2022-12" db="EMBL/GenBank/DDBJ databases">
        <title>Reference genome sequencing for broad-spectrum identification of bacterial and archaeal isolates by mass spectrometry.</title>
        <authorList>
            <person name="Sekiguchi Y."/>
            <person name="Tourlousse D.M."/>
        </authorList>
    </citation>
    <scope>NUCLEOTIDE SEQUENCE</scope>
    <source>
        <strain evidence="5">10succ1</strain>
    </source>
</reference>
<dbReference type="Pfam" id="PF00440">
    <property type="entry name" value="TetR_N"/>
    <property type="match status" value="1"/>
</dbReference>
<sequence>MKRKERKLKNKRLFIDAATKLIEEEGVEGVSIRKVAAITGYNSATLYSYFQNLDHLILLACIKFLKDYVSGLEEYTKNAKNELEKFQLIWDFFCKCSFKQPKIYQAVFFSKVDFSRRDFENFYEIKEFYEIYPEEINKSFVKFHRMILKLDLHERNRILLIGMARNGFISKSHINTINNMQILIYKGLLEEATNAKEEWERRILERRAIRYIKHCINPFILKNED</sequence>
<dbReference type="RefSeq" id="WP_281838097.1">
    <property type="nucleotide sequence ID" value="NZ_BSDY01000047.1"/>
</dbReference>
<dbReference type="Gene3D" id="1.10.357.10">
    <property type="entry name" value="Tetracycline Repressor, domain 2"/>
    <property type="match status" value="1"/>
</dbReference>